<organism evidence="1 2">
    <name type="scientific">Vibrio pomeroyi</name>
    <dbReference type="NCBI Taxonomy" id="198832"/>
    <lineage>
        <taxon>Bacteria</taxon>
        <taxon>Pseudomonadati</taxon>
        <taxon>Pseudomonadota</taxon>
        <taxon>Gammaproteobacteria</taxon>
        <taxon>Vibrionales</taxon>
        <taxon>Vibrionaceae</taxon>
        <taxon>Vibrio</taxon>
    </lineage>
</organism>
<sequence length="103" mass="11887">MITQSFAKHEVEPLLALSTELIQQRNVKNWREATLTSEYKFGMMLTTLGFTDSKGKTQLVEIPTEYCEKIKAFRDEFIQNNANHIQQILLKINCGGVYELSMK</sequence>
<proteinExistence type="predicted"/>
<dbReference type="RefSeq" id="WP_269337513.1">
    <property type="nucleotide sequence ID" value="NZ_JBFSSG010000001.1"/>
</dbReference>
<accession>A0ABV4MQN6</accession>
<dbReference type="EMBL" id="JBFSSG010000001">
    <property type="protein sequence ID" value="MEZ8719448.1"/>
    <property type="molecule type" value="Genomic_DNA"/>
</dbReference>
<name>A0ABV4MQN6_9VIBR</name>
<dbReference type="Proteomes" id="UP001570071">
    <property type="component" value="Unassembled WGS sequence"/>
</dbReference>
<comment type="caution">
    <text evidence="1">The sequence shown here is derived from an EMBL/GenBank/DDBJ whole genome shotgun (WGS) entry which is preliminary data.</text>
</comment>
<keyword evidence="2" id="KW-1185">Reference proteome</keyword>
<reference evidence="1 2" key="1">
    <citation type="journal article" date="2024" name="ISME J.">
        <title>Tailless and filamentous prophages are predominant in marine Vibrio.</title>
        <authorList>
            <person name="Steensen K."/>
            <person name="Seneca J."/>
            <person name="Bartlau N."/>
            <person name="Yu X.A."/>
            <person name="Hussain F.A."/>
            <person name="Polz M.F."/>
        </authorList>
    </citation>
    <scope>NUCLEOTIDE SEQUENCE [LARGE SCALE GENOMIC DNA]</scope>
    <source>
        <strain evidence="1 2">10N.239.312.F12</strain>
    </source>
</reference>
<protein>
    <submittedName>
        <fullName evidence="1">Uncharacterized protein</fullName>
    </submittedName>
</protein>
<gene>
    <name evidence="1" type="ORF">AB6D66_00120</name>
</gene>
<evidence type="ECO:0000313" key="2">
    <source>
        <dbReference type="Proteomes" id="UP001570071"/>
    </source>
</evidence>
<evidence type="ECO:0000313" key="1">
    <source>
        <dbReference type="EMBL" id="MEZ8719448.1"/>
    </source>
</evidence>